<sequence length="491" mass="55197">MLDRSRSVGLIVPSPDGTRAMVRQKPKNSSPRDFIYYPIGPYDKFHLIQGIRNTMQNLRISLTKGNWSMTISLLISLAILSIFINIWFPLYFIKPPLFMADFRDCYYDAADAVLRHGRGALVPFLMNRKFVNWPIDVYLFAPFPYMGPTGAVIVFSILGLLAVVGSFLILTKGCNTRKKILVFFLFICNGPLWYSMFDMGNTTHFIFLLLILSLGLLKKKRMYSVGLLIGFSATIKPMISIFFLYFLYRRNWRAAGACAAIVAVTAVSSVAVFGWPVTRGWYEWCIVRYTQQTIGAFNNQSINAFLLRLATGPKYVFDWYLHDLPFSMTLVSKALAIVILALTTIASLAWRSRAARTGRSAADLSDIFDFSLLIAFCVITSPVSWTHYYLLLLMPWSAYITGRLPLHGGPLTDRLVWCSIILVSMPVTYPSILAGRIGFLATRTLASAWLIGAVLFLIALCRSGLLARSTARIPDGISTRKTEDTMALSRF</sequence>
<reference evidence="9 10" key="1">
    <citation type="journal article" date="2009" name="BMC Genomics">
        <title>Complete genome sequence of the sugarcane nitrogen-fixing endophyte Gluconacetobacter diazotrophicus Pal5.</title>
        <authorList>
            <person name="Bertalan M."/>
            <person name="Albano R."/>
            <person name="Padua V."/>
            <person name="Rouws L."/>
            <person name="Rojas C."/>
            <person name="Hemerly A."/>
            <person name="Teixeira K."/>
            <person name="Schwab S."/>
            <person name="Araujo J."/>
            <person name="Oliveira A."/>
            <person name="Franca L."/>
            <person name="Magalhaes V."/>
            <person name="Alqueres S."/>
            <person name="Cardoso A."/>
            <person name="Almeida W."/>
            <person name="Loureiro M.M."/>
            <person name="Nogueira E."/>
            <person name="Cidade D."/>
            <person name="Oliveira D."/>
            <person name="Simao T."/>
            <person name="Macedo J."/>
            <person name="Valadao A."/>
            <person name="Dreschsel M."/>
            <person name="Freitas F."/>
            <person name="Vidal M."/>
            <person name="Guedes H."/>
            <person name="Rodrigues E."/>
            <person name="Meneses C."/>
            <person name="Brioso P."/>
            <person name="Pozzer L."/>
            <person name="Figueiredo D."/>
            <person name="Montano H."/>
            <person name="Junior J."/>
            <person name="Filho G."/>
            <person name="Flores V."/>
            <person name="Ferreira B."/>
            <person name="Branco A."/>
            <person name="Gonzalez P."/>
            <person name="Guillobel H."/>
            <person name="Lemos M."/>
            <person name="Seibel L."/>
            <person name="Macedo J."/>
            <person name="Alves-Ferreira M."/>
            <person name="Sachetto-Martins G."/>
            <person name="Coelho A."/>
            <person name="Santos E."/>
            <person name="Amaral G."/>
            <person name="Neves A."/>
            <person name="Pacheco A.B."/>
            <person name="Carvalho D."/>
            <person name="Lery L."/>
            <person name="Bisch P."/>
            <person name="Rossle S.C."/>
            <person name="Urmenyi T."/>
            <person name="Kruger W.V."/>
            <person name="Martins O."/>
            <person name="Baldani J.I."/>
            <person name="Ferreira P.C."/>
        </authorList>
    </citation>
    <scope>NUCLEOTIDE SEQUENCE [LARGE SCALE GENOMIC DNA]</scope>
    <source>
        <strain evidence="10">ATCC 49037 / DSM 5601 / CCUG 37298 / CIP 103539 / LMG 7603 / PAl5</strain>
    </source>
</reference>
<dbReference type="EMBL" id="AM889285">
    <property type="protein sequence ID" value="CAP56453.1"/>
    <property type="molecule type" value="Genomic_DNA"/>
</dbReference>
<dbReference type="AlphaFoldDB" id="A9HNJ6"/>
<dbReference type="Proteomes" id="UP000001176">
    <property type="component" value="Chromosome"/>
</dbReference>
<keyword evidence="6 8" id="KW-0472">Membrane</keyword>
<feature type="transmembrane region" description="Helical" evidence="8">
    <location>
        <begin position="446"/>
        <end position="465"/>
    </location>
</feature>
<comment type="subcellular location">
    <subcellularLocation>
        <location evidence="1">Cell membrane</location>
        <topology evidence="1">Multi-pass membrane protein</topology>
    </subcellularLocation>
</comment>
<keyword evidence="10" id="KW-1185">Reference proteome</keyword>
<keyword evidence="2" id="KW-1003">Cell membrane</keyword>
<evidence type="ECO:0000256" key="5">
    <source>
        <dbReference type="ARBA" id="ARBA00022989"/>
    </source>
</evidence>
<keyword evidence="4 8" id="KW-0812">Transmembrane</keyword>
<feature type="transmembrane region" description="Helical" evidence="8">
    <location>
        <begin position="71"/>
        <end position="93"/>
    </location>
</feature>
<protein>
    <submittedName>
        <fullName evidence="9">Putative membrane protein</fullName>
    </submittedName>
</protein>
<feature type="transmembrane region" description="Helical" evidence="8">
    <location>
        <begin position="370"/>
        <end position="394"/>
    </location>
</feature>
<keyword evidence="3" id="KW-0808">Transferase</keyword>
<evidence type="ECO:0000256" key="6">
    <source>
        <dbReference type="ARBA" id="ARBA00023136"/>
    </source>
</evidence>
<evidence type="ECO:0000256" key="3">
    <source>
        <dbReference type="ARBA" id="ARBA00022679"/>
    </source>
</evidence>
<dbReference type="KEGG" id="gdi:GDI2510"/>
<evidence type="ECO:0000256" key="1">
    <source>
        <dbReference type="ARBA" id="ARBA00004651"/>
    </source>
</evidence>
<feature type="transmembrane region" description="Helical" evidence="8">
    <location>
        <begin position="415"/>
        <end position="434"/>
    </location>
</feature>
<organism evidence="9 10">
    <name type="scientific">Gluconacetobacter diazotrophicus (strain ATCC 49037 / DSM 5601 / CCUG 37298 / CIP 103539 / LMG 7603 / PAl5)</name>
    <dbReference type="NCBI Taxonomy" id="272568"/>
    <lineage>
        <taxon>Bacteria</taxon>
        <taxon>Pseudomonadati</taxon>
        <taxon>Pseudomonadota</taxon>
        <taxon>Alphaproteobacteria</taxon>
        <taxon>Acetobacterales</taxon>
        <taxon>Acetobacteraceae</taxon>
        <taxon>Gluconacetobacter</taxon>
    </lineage>
</organism>
<evidence type="ECO:0000256" key="8">
    <source>
        <dbReference type="SAM" id="Phobius"/>
    </source>
</evidence>
<keyword evidence="5 8" id="KW-1133">Transmembrane helix</keyword>
<dbReference type="Pfam" id="PF09594">
    <property type="entry name" value="GT87"/>
    <property type="match status" value="1"/>
</dbReference>
<evidence type="ECO:0000313" key="10">
    <source>
        <dbReference type="Proteomes" id="UP000001176"/>
    </source>
</evidence>
<feature type="transmembrane region" description="Helical" evidence="8">
    <location>
        <begin position="330"/>
        <end position="350"/>
    </location>
</feature>
<evidence type="ECO:0000256" key="4">
    <source>
        <dbReference type="ARBA" id="ARBA00022692"/>
    </source>
</evidence>
<evidence type="ECO:0000256" key="7">
    <source>
        <dbReference type="ARBA" id="ARBA00024033"/>
    </source>
</evidence>
<comment type="similarity">
    <text evidence="7">Belongs to the glycosyltransferase 87 family.</text>
</comment>
<accession>A9HNJ6</accession>
<dbReference type="GO" id="GO:0005886">
    <property type="term" value="C:plasma membrane"/>
    <property type="evidence" value="ECO:0007669"/>
    <property type="project" value="UniProtKB-SubCell"/>
</dbReference>
<gene>
    <name evidence="9" type="ordered locus">GDI2510</name>
</gene>
<feature type="transmembrane region" description="Helical" evidence="8">
    <location>
        <begin position="225"/>
        <end position="248"/>
    </location>
</feature>
<evidence type="ECO:0000256" key="2">
    <source>
        <dbReference type="ARBA" id="ARBA00022475"/>
    </source>
</evidence>
<feature type="transmembrane region" description="Helical" evidence="8">
    <location>
        <begin position="254"/>
        <end position="275"/>
    </location>
</feature>
<dbReference type="GO" id="GO:0016758">
    <property type="term" value="F:hexosyltransferase activity"/>
    <property type="evidence" value="ECO:0007669"/>
    <property type="project" value="InterPro"/>
</dbReference>
<feature type="transmembrane region" description="Helical" evidence="8">
    <location>
        <begin position="180"/>
        <end position="196"/>
    </location>
</feature>
<proteinExistence type="inferred from homology"/>
<name>A9HNJ6_GLUDA</name>
<evidence type="ECO:0000313" key="9">
    <source>
        <dbReference type="EMBL" id="CAP56453.1"/>
    </source>
</evidence>
<feature type="transmembrane region" description="Helical" evidence="8">
    <location>
        <begin position="145"/>
        <end position="168"/>
    </location>
</feature>
<dbReference type="InterPro" id="IPR018584">
    <property type="entry name" value="GT87"/>
</dbReference>